<dbReference type="GO" id="GO:0006631">
    <property type="term" value="P:fatty acid metabolic process"/>
    <property type="evidence" value="ECO:0007669"/>
    <property type="project" value="InterPro"/>
</dbReference>
<comment type="caution">
    <text evidence="7">The sequence shown here is derived from an EMBL/GenBank/DDBJ whole genome shotgun (WGS) entry which is preliminary data.</text>
</comment>
<organism evidence="7 8">
    <name type="scientific">Salinibacillus xinjiangensis</name>
    <dbReference type="NCBI Taxonomy" id="1229268"/>
    <lineage>
        <taxon>Bacteria</taxon>
        <taxon>Bacillati</taxon>
        <taxon>Bacillota</taxon>
        <taxon>Bacilli</taxon>
        <taxon>Bacillales</taxon>
        <taxon>Bacillaceae</taxon>
        <taxon>Salinibacillus</taxon>
    </lineage>
</organism>
<keyword evidence="3" id="KW-0560">Oxidoreductase</keyword>
<dbReference type="PIRSF" id="PIRSF000105">
    <property type="entry name" value="HCDH"/>
    <property type="match status" value="1"/>
</dbReference>
<evidence type="ECO:0000256" key="3">
    <source>
        <dbReference type="ARBA" id="ARBA00023002"/>
    </source>
</evidence>
<dbReference type="Pfam" id="PF02737">
    <property type="entry name" value="3HCDH_N"/>
    <property type="match status" value="1"/>
</dbReference>
<dbReference type="PANTHER" id="PTHR48075:SF5">
    <property type="entry name" value="3-HYDROXYBUTYRYL-COA DEHYDROGENASE"/>
    <property type="match status" value="1"/>
</dbReference>
<evidence type="ECO:0000256" key="2">
    <source>
        <dbReference type="ARBA" id="ARBA00009463"/>
    </source>
</evidence>
<comment type="pathway">
    <text evidence="1">Lipid metabolism; butanoate metabolism.</text>
</comment>
<dbReference type="InterPro" id="IPR008927">
    <property type="entry name" value="6-PGluconate_DH-like_C_sf"/>
</dbReference>
<dbReference type="InterPro" id="IPR022694">
    <property type="entry name" value="3-OHacyl-CoA_DH"/>
</dbReference>
<dbReference type="GO" id="GO:0016616">
    <property type="term" value="F:oxidoreductase activity, acting on the CH-OH group of donors, NAD or NADP as acceptor"/>
    <property type="evidence" value="ECO:0007669"/>
    <property type="project" value="InterPro"/>
</dbReference>
<dbReference type="InterPro" id="IPR006176">
    <property type="entry name" value="3-OHacyl-CoA_DH_NAD-bd"/>
</dbReference>
<protein>
    <submittedName>
        <fullName evidence="7">3-hydroxyacyl-CoA dehydrogenase family protein</fullName>
    </submittedName>
</protein>
<evidence type="ECO:0000259" key="5">
    <source>
        <dbReference type="Pfam" id="PF00725"/>
    </source>
</evidence>
<dbReference type="SUPFAM" id="SSF48179">
    <property type="entry name" value="6-phosphogluconate dehydrogenase C-terminal domain-like"/>
    <property type="match status" value="1"/>
</dbReference>
<evidence type="ECO:0000256" key="4">
    <source>
        <dbReference type="PIRSR" id="PIRSR000105-1"/>
    </source>
</evidence>
<dbReference type="RefSeq" id="WP_153728707.1">
    <property type="nucleotide sequence ID" value="NZ_WJNH01000006.1"/>
</dbReference>
<dbReference type="AlphaFoldDB" id="A0A6G1X7E7"/>
<dbReference type="EMBL" id="WJNH01000006">
    <property type="protein sequence ID" value="MRG86800.1"/>
    <property type="molecule type" value="Genomic_DNA"/>
</dbReference>
<gene>
    <name evidence="7" type="ORF">GH754_10815</name>
</gene>
<dbReference type="FunFam" id="3.40.50.720:FF:000009">
    <property type="entry name" value="Fatty oxidation complex, alpha subunit"/>
    <property type="match status" value="1"/>
</dbReference>
<dbReference type="PANTHER" id="PTHR48075">
    <property type="entry name" value="3-HYDROXYACYL-COA DEHYDROGENASE FAMILY PROTEIN"/>
    <property type="match status" value="1"/>
</dbReference>
<keyword evidence="8" id="KW-1185">Reference proteome</keyword>
<dbReference type="GO" id="GO:0070403">
    <property type="term" value="F:NAD+ binding"/>
    <property type="evidence" value="ECO:0007669"/>
    <property type="project" value="InterPro"/>
</dbReference>
<sequence length="287" mass="32148">MSAIQKVAVIGAGSMGHQIAMLSALGGFETNLQDIEQKSLEKAKDQLEGHMEKWVKKGKITDEKRQEAFERLHMTTDVGEAVTDVDLVIEAVVENLDVKQQVFKQLDQLAPHHAILATNSSTIVNSKLAEVTNRPAQVCNMHYFYPPLVMDCIEVVKSEQTSEETMDAVMNYCEQIGRTGFRLEKEIYGFIANRILFALNKEALKLYEEGYADYKDIDGIVKKALGHPLGPFELMDLSGIDVVHNANLQLYNETGDEDDKPAKSVEEKVRAGEFGRKTGKGWYDYSN</sequence>
<dbReference type="Proteomes" id="UP000480185">
    <property type="component" value="Unassembled WGS sequence"/>
</dbReference>
<evidence type="ECO:0000313" key="7">
    <source>
        <dbReference type="EMBL" id="MRG86800.1"/>
    </source>
</evidence>
<comment type="similarity">
    <text evidence="2">Belongs to the 3-hydroxyacyl-CoA dehydrogenase family.</text>
</comment>
<feature type="domain" description="3-hydroxyacyl-CoA dehydrogenase C-terminal" evidence="5">
    <location>
        <begin position="189"/>
        <end position="285"/>
    </location>
</feature>
<dbReference type="SUPFAM" id="SSF51735">
    <property type="entry name" value="NAD(P)-binding Rossmann-fold domains"/>
    <property type="match status" value="1"/>
</dbReference>
<feature type="domain" description="3-hydroxyacyl-CoA dehydrogenase NAD binding" evidence="6">
    <location>
        <begin position="6"/>
        <end position="183"/>
    </location>
</feature>
<dbReference type="Gene3D" id="3.40.50.720">
    <property type="entry name" value="NAD(P)-binding Rossmann-like Domain"/>
    <property type="match status" value="1"/>
</dbReference>
<dbReference type="InterPro" id="IPR013328">
    <property type="entry name" value="6PGD_dom2"/>
</dbReference>
<evidence type="ECO:0000313" key="8">
    <source>
        <dbReference type="Proteomes" id="UP000480185"/>
    </source>
</evidence>
<evidence type="ECO:0000256" key="1">
    <source>
        <dbReference type="ARBA" id="ARBA00005086"/>
    </source>
</evidence>
<evidence type="ECO:0000259" key="6">
    <source>
        <dbReference type="Pfam" id="PF02737"/>
    </source>
</evidence>
<accession>A0A6G1X7E7</accession>
<reference evidence="7 8" key="1">
    <citation type="submission" date="2019-11" db="EMBL/GenBank/DDBJ databases">
        <authorList>
            <person name="Li J."/>
        </authorList>
    </citation>
    <scope>NUCLEOTIDE SEQUENCE [LARGE SCALE GENOMIC DNA]</scope>
    <source>
        <strain evidence="7 8">J4</strain>
    </source>
</reference>
<dbReference type="Pfam" id="PF00725">
    <property type="entry name" value="3HCDH"/>
    <property type="match status" value="1"/>
</dbReference>
<dbReference type="Gene3D" id="1.10.1040.10">
    <property type="entry name" value="N-(1-d-carboxylethyl)-l-norvaline Dehydrogenase, domain 2"/>
    <property type="match status" value="1"/>
</dbReference>
<feature type="site" description="Important for catalytic activity" evidence="4">
    <location>
        <position position="142"/>
    </location>
</feature>
<proteinExistence type="inferred from homology"/>
<dbReference type="InterPro" id="IPR006108">
    <property type="entry name" value="3HC_DH_C"/>
</dbReference>
<name>A0A6G1X7E7_9BACI</name>
<dbReference type="OrthoDB" id="9771883at2"/>
<dbReference type="InterPro" id="IPR036291">
    <property type="entry name" value="NAD(P)-bd_dom_sf"/>
</dbReference>